<dbReference type="Proteomes" id="UP001497482">
    <property type="component" value="Chromosome 4"/>
</dbReference>
<evidence type="ECO:0000313" key="2">
    <source>
        <dbReference type="Proteomes" id="UP001497482"/>
    </source>
</evidence>
<keyword evidence="2" id="KW-1185">Reference proteome</keyword>
<reference evidence="1 2" key="1">
    <citation type="submission" date="2024-04" db="EMBL/GenBank/DDBJ databases">
        <authorList>
            <person name="Waldvogel A.-M."/>
            <person name="Schoenle A."/>
        </authorList>
    </citation>
    <scope>NUCLEOTIDE SEQUENCE [LARGE SCALE GENOMIC DNA]</scope>
</reference>
<name>A0AAV2LT22_KNICA</name>
<organism evidence="1 2">
    <name type="scientific">Knipowitschia caucasica</name>
    <name type="common">Caucasian dwarf goby</name>
    <name type="synonym">Pomatoschistus caucasicus</name>
    <dbReference type="NCBI Taxonomy" id="637954"/>
    <lineage>
        <taxon>Eukaryota</taxon>
        <taxon>Metazoa</taxon>
        <taxon>Chordata</taxon>
        <taxon>Craniata</taxon>
        <taxon>Vertebrata</taxon>
        <taxon>Euteleostomi</taxon>
        <taxon>Actinopterygii</taxon>
        <taxon>Neopterygii</taxon>
        <taxon>Teleostei</taxon>
        <taxon>Neoteleostei</taxon>
        <taxon>Acanthomorphata</taxon>
        <taxon>Gobiaria</taxon>
        <taxon>Gobiiformes</taxon>
        <taxon>Gobioidei</taxon>
        <taxon>Gobiidae</taxon>
        <taxon>Gobiinae</taxon>
        <taxon>Knipowitschia</taxon>
    </lineage>
</organism>
<evidence type="ECO:0000313" key="1">
    <source>
        <dbReference type="EMBL" id="CAL1603555.1"/>
    </source>
</evidence>
<proteinExistence type="predicted"/>
<accession>A0AAV2LT22</accession>
<dbReference type="AlphaFoldDB" id="A0AAV2LT22"/>
<protein>
    <submittedName>
        <fullName evidence="1">Uncharacterized protein</fullName>
    </submittedName>
</protein>
<gene>
    <name evidence="1" type="ORF">KC01_LOCUS31224</name>
</gene>
<dbReference type="EMBL" id="OZ035826">
    <property type="protein sequence ID" value="CAL1603555.1"/>
    <property type="molecule type" value="Genomic_DNA"/>
</dbReference>
<sequence>MSEFEIKQNISFCKQEQPQTARVALCRRYNIVVESLFTRAFVRLQDRVVETQDPWSFSSRQHRCLSGRNFDFWSFRSLYSDFCGCTWERGVWGRSEGTIAQRAEALLI</sequence>